<evidence type="ECO:0000313" key="1">
    <source>
        <dbReference type="EMBL" id="KHN14667.1"/>
    </source>
</evidence>
<dbReference type="AlphaFoldDB" id="A0A0B2Q4C0"/>
<accession>A0A0B2Q4C0</accession>
<dbReference type="EMBL" id="KN661573">
    <property type="protein sequence ID" value="KHN14667.1"/>
    <property type="molecule type" value="Genomic_DNA"/>
</dbReference>
<name>A0A0B2Q4C0_GLYSO</name>
<organism evidence="1">
    <name type="scientific">Glycine soja</name>
    <name type="common">Wild soybean</name>
    <dbReference type="NCBI Taxonomy" id="3848"/>
    <lineage>
        <taxon>Eukaryota</taxon>
        <taxon>Viridiplantae</taxon>
        <taxon>Streptophyta</taxon>
        <taxon>Embryophyta</taxon>
        <taxon>Tracheophyta</taxon>
        <taxon>Spermatophyta</taxon>
        <taxon>Magnoliopsida</taxon>
        <taxon>eudicotyledons</taxon>
        <taxon>Gunneridae</taxon>
        <taxon>Pentapetalae</taxon>
        <taxon>rosids</taxon>
        <taxon>fabids</taxon>
        <taxon>Fabales</taxon>
        <taxon>Fabaceae</taxon>
        <taxon>Papilionoideae</taxon>
        <taxon>50 kb inversion clade</taxon>
        <taxon>NPAAA clade</taxon>
        <taxon>indigoferoid/millettioid clade</taxon>
        <taxon>Phaseoleae</taxon>
        <taxon>Glycine</taxon>
        <taxon>Glycine subgen. Soja</taxon>
    </lineage>
</organism>
<sequence>MGNFQSSNNYSEMFSLDSSSVVFVRKSKSPKGREVVDTWSADYFLFGRASCELELTKTNPKNHREELSISIHDHASNHTNDNVYFQVKMSVEEGLLLASSTLNGPRSMQRLPERKNPISQGGGVLKSSSFLYGRDTDRKCLIVILREKRSDDDEELPYMITVKHYFVAACCSHGVSFVAKIRSSDGGLSVELGKPSIRPKGSLLSMFDDVKGKGWCPDPIEPIPSQNKNPTIANINPGLQNLPIAVIGNGGYFKGNAVKLCLGDLLVMGSNPETASLHMQGKAAYNIPPPYLRITKSLWAMGYEV</sequence>
<reference evidence="1" key="1">
    <citation type="submission" date="2014-07" db="EMBL/GenBank/DDBJ databases">
        <title>Identification of a novel salt tolerance gene in wild soybean by whole-genome sequencing.</title>
        <authorList>
            <person name="Lam H.-M."/>
            <person name="Qi X."/>
            <person name="Li M.-W."/>
            <person name="Liu X."/>
            <person name="Xie M."/>
            <person name="Ni M."/>
            <person name="Xu X."/>
        </authorList>
    </citation>
    <scope>NUCLEOTIDE SEQUENCE [LARGE SCALE GENOMIC DNA]</scope>
    <source>
        <tissue evidence="1">Root</tissue>
    </source>
</reference>
<proteinExistence type="predicted"/>
<protein>
    <submittedName>
        <fullName evidence="1">Uncharacterized protein</fullName>
    </submittedName>
</protein>
<gene>
    <name evidence="1" type="ORF">glysoja_024762</name>
</gene>
<dbReference type="Proteomes" id="UP000053555">
    <property type="component" value="Unassembled WGS sequence"/>
</dbReference>